<evidence type="ECO:0000256" key="12">
    <source>
        <dbReference type="SAM" id="MobiDB-lite"/>
    </source>
</evidence>
<dbReference type="InterPro" id="IPR029055">
    <property type="entry name" value="Ntn_hydrolases_N"/>
</dbReference>
<dbReference type="EMBL" id="JAPTMU010000018">
    <property type="protein sequence ID" value="KAJ4927627.1"/>
    <property type="molecule type" value="Genomic_DNA"/>
</dbReference>
<evidence type="ECO:0000256" key="4">
    <source>
        <dbReference type="ARBA" id="ARBA00022490"/>
    </source>
</evidence>
<dbReference type="AlphaFoldDB" id="A0AAD6FBB3"/>
<dbReference type="GO" id="GO:0005634">
    <property type="term" value="C:nucleus"/>
    <property type="evidence" value="ECO:0007669"/>
    <property type="project" value="UniProtKB-SubCell"/>
</dbReference>
<dbReference type="InterPro" id="IPR000243">
    <property type="entry name" value="Pept_T1A_subB"/>
</dbReference>
<evidence type="ECO:0000256" key="1">
    <source>
        <dbReference type="ARBA" id="ARBA00001198"/>
    </source>
</evidence>
<protein>
    <recommendedName>
        <fullName evidence="3">proteasome endopeptidase complex</fullName>
        <ecNumber evidence="3">3.4.25.1</ecNumber>
    </recommendedName>
</protein>
<keyword evidence="6" id="KW-0888">Threonine protease</keyword>
<evidence type="ECO:0000256" key="10">
    <source>
        <dbReference type="ARBA" id="ARBA00026071"/>
    </source>
</evidence>
<evidence type="ECO:0000256" key="11">
    <source>
        <dbReference type="PIRSR" id="PIRSR600243-1"/>
    </source>
</evidence>
<feature type="domain" description="PiggyBac transposable element-derived protein" evidence="13">
    <location>
        <begin position="133"/>
        <end position="474"/>
    </location>
</feature>
<dbReference type="EC" id="3.4.25.1" evidence="3"/>
<dbReference type="PANTHER" id="PTHR46599:SF6">
    <property type="entry name" value="DUAL SPECIFICITY PHOSPHATASE 26"/>
    <property type="match status" value="1"/>
</dbReference>
<accession>A0AAD6FBB3</accession>
<dbReference type="InterPro" id="IPR023333">
    <property type="entry name" value="Proteasome_suB-type"/>
</dbReference>
<comment type="subunit">
    <text evidence="10">The 26S proteasome consists of a 20S proteasome core and two 19S regulatory subunits. The 20S proteasome core is composed of 28 subunits that are arranged in four stacked rings, resulting in a barrel-shaped structure. The two end rings are each formed by seven alpha subunits, and the two central rings are each formed by seven beta subunits. The catalytic chamber with the active sites is on the inside of the barrel.</text>
</comment>
<dbReference type="SUPFAM" id="SSF56235">
    <property type="entry name" value="N-terminal nucleophile aminohydrolases (Ntn hydrolases)"/>
    <property type="match status" value="1"/>
</dbReference>
<dbReference type="PROSITE" id="PS51476">
    <property type="entry name" value="PROTEASOME_BETA_2"/>
    <property type="match status" value="1"/>
</dbReference>
<keyword evidence="5" id="KW-0645">Protease</keyword>
<keyword evidence="8" id="KW-0647">Proteasome</keyword>
<evidence type="ECO:0000256" key="2">
    <source>
        <dbReference type="ARBA" id="ARBA00004123"/>
    </source>
</evidence>
<name>A0AAD6FBB3_9TELE</name>
<evidence type="ECO:0000256" key="5">
    <source>
        <dbReference type="ARBA" id="ARBA00022670"/>
    </source>
</evidence>
<dbReference type="InterPro" id="IPR001353">
    <property type="entry name" value="Proteasome_sua/b"/>
</dbReference>
<reference evidence="14" key="1">
    <citation type="submission" date="2022-11" db="EMBL/GenBank/DDBJ databases">
        <title>Chromosome-level genome of Pogonophryne albipinna.</title>
        <authorList>
            <person name="Jo E."/>
        </authorList>
    </citation>
    <scope>NUCLEOTIDE SEQUENCE</scope>
    <source>
        <strain evidence="14">SGF0006</strain>
        <tissue evidence="14">Muscle</tissue>
    </source>
</reference>
<dbReference type="CDD" id="cd03762">
    <property type="entry name" value="proteasome_beta_type_6"/>
    <property type="match status" value="1"/>
</dbReference>
<comment type="catalytic activity">
    <reaction evidence="1">
        <text>Cleavage of peptide bonds with very broad specificity.</text>
        <dbReference type="EC" id="3.4.25.1"/>
    </reaction>
</comment>
<evidence type="ECO:0000256" key="3">
    <source>
        <dbReference type="ARBA" id="ARBA00012039"/>
    </source>
</evidence>
<gene>
    <name evidence="14" type="ORF">JOQ06_015434</name>
</gene>
<dbReference type="Pfam" id="PF00227">
    <property type="entry name" value="Proteasome"/>
    <property type="match status" value="1"/>
</dbReference>
<dbReference type="InterPro" id="IPR029526">
    <property type="entry name" value="PGBD"/>
</dbReference>
<evidence type="ECO:0000256" key="6">
    <source>
        <dbReference type="ARBA" id="ARBA00022698"/>
    </source>
</evidence>
<dbReference type="Pfam" id="PF13843">
    <property type="entry name" value="DDE_Tnp_1_7"/>
    <property type="match status" value="1"/>
</dbReference>
<comment type="function">
    <text evidence="9">The proteasome is a multicatalytic proteinase complex which is characterized by its ability to cleave peptides with Arg, Phe, Tyr, Leu, and Glu adjacent to the leaving group at neutral or slightly basic pH. The proteasome has an ATP-dependent proteolytic activity. This subunit is involved in antigen processing to generate class I binding peptides.</text>
</comment>
<comment type="caution">
    <text evidence="14">The sequence shown here is derived from an EMBL/GenBank/DDBJ whole genome shotgun (WGS) entry which is preliminary data.</text>
</comment>
<feature type="active site" description="Nucleophile" evidence="11">
    <location>
        <position position="559"/>
    </location>
</feature>
<dbReference type="GO" id="GO:0004298">
    <property type="term" value="F:threonine-type endopeptidase activity"/>
    <property type="evidence" value="ECO:0007669"/>
    <property type="project" value="UniProtKB-KW"/>
</dbReference>
<organism evidence="14 15">
    <name type="scientific">Pogonophryne albipinna</name>
    <dbReference type="NCBI Taxonomy" id="1090488"/>
    <lineage>
        <taxon>Eukaryota</taxon>
        <taxon>Metazoa</taxon>
        <taxon>Chordata</taxon>
        <taxon>Craniata</taxon>
        <taxon>Vertebrata</taxon>
        <taxon>Euteleostomi</taxon>
        <taxon>Actinopterygii</taxon>
        <taxon>Neopterygii</taxon>
        <taxon>Teleostei</taxon>
        <taxon>Neoteleostei</taxon>
        <taxon>Acanthomorphata</taxon>
        <taxon>Eupercaria</taxon>
        <taxon>Perciformes</taxon>
        <taxon>Notothenioidei</taxon>
        <taxon>Pogonophryne</taxon>
    </lineage>
</organism>
<proteinExistence type="predicted"/>
<dbReference type="FunFam" id="3.60.20.10:FF:000069">
    <property type="entry name" value="Proteasome subunit beta 12"/>
    <property type="match status" value="1"/>
</dbReference>
<keyword evidence="7" id="KW-0378">Hydrolase</keyword>
<dbReference type="GO" id="GO:0005839">
    <property type="term" value="C:proteasome core complex"/>
    <property type="evidence" value="ECO:0007669"/>
    <property type="project" value="InterPro"/>
</dbReference>
<evidence type="ECO:0000259" key="13">
    <source>
        <dbReference type="Pfam" id="PF13843"/>
    </source>
</evidence>
<evidence type="ECO:0000313" key="15">
    <source>
        <dbReference type="Proteomes" id="UP001219934"/>
    </source>
</evidence>
<feature type="region of interest" description="Disordered" evidence="12">
    <location>
        <begin position="22"/>
        <end position="73"/>
    </location>
</feature>
<dbReference type="Gene3D" id="3.60.20.10">
    <property type="entry name" value="Glutamine Phosphoribosylpyrophosphate, subunit 1, domain 1"/>
    <property type="match status" value="1"/>
</dbReference>
<dbReference type="Proteomes" id="UP001219934">
    <property type="component" value="Unassembled WGS sequence"/>
</dbReference>
<evidence type="ECO:0000256" key="8">
    <source>
        <dbReference type="ARBA" id="ARBA00022942"/>
    </source>
</evidence>
<dbReference type="GO" id="GO:0051603">
    <property type="term" value="P:proteolysis involved in protein catabolic process"/>
    <property type="evidence" value="ECO:0007669"/>
    <property type="project" value="InterPro"/>
</dbReference>
<evidence type="ECO:0000313" key="14">
    <source>
        <dbReference type="EMBL" id="KAJ4927627.1"/>
    </source>
</evidence>
<evidence type="ECO:0000256" key="9">
    <source>
        <dbReference type="ARBA" id="ARBA00025456"/>
    </source>
</evidence>
<keyword evidence="15" id="KW-1185">Reference proteome</keyword>
<dbReference type="PRINTS" id="PR00141">
    <property type="entry name" value="PROTEASOME"/>
</dbReference>
<keyword evidence="4" id="KW-0963">Cytoplasm</keyword>
<comment type="subcellular location">
    <subcellularLocation>
        <location evidence="2">Nucleus</location>
    </subcellularLocation>
</comment>
<evidence type="ECO:0000256" key="7">
    <source>
        <dbReference type="ARBA" id="ARBA00022801"/>
    </source>
</evidence>
<dbReference type="PANTHER" id="PTHR46599">
    <property type="entry name" value="PIGGYBAC TRANSPOSABLE ELEMENT-DERIVED PROTEIN 4"/>
    <property type="match status" value="1"/>
</dbReference>
<sequence>MDKRKRLMNVQEALELLNRLSEAESDGGEVSGLSDVSWVCSASDGSSDSDPEPPRNVRPSHPDPPLADGPTVPAHAEVCATEPSPAQEIGKDGTVWTVMEPCGGAGRRQIQNILTESAGPTPHARHNITDKLTAFMCLCDNVMLEEIRDCTIAEVRRDRATWDVSIMELKAFIALLYVRGAYCGKNIEMESFWSEQWGNAFFNATLSRNRFREIMRYLRFDKKETRRCRLTTDKFTHVRKVWDRFVENSIASYRPLSDITVDEQLFPTKSRCPFTQYMPNKPDKFGIKFWLAADVDSKYMLNGFPYLGKDASRPATQRLGENVVLRLVEPFVGKGRNITTDNFFTSLPLAKALLAKNTSLVGTIKRNKRELPPSVQGRSELFSTKVLKSDKMVLSVYQCKPRRNVTILSTQHQHVAISTEKKKKPETVEYYNHSKVGVDVLDQMARQYSVKGGTRRWPVAVFYNVLDLAAINAWVLYRSCMSQENIPRRDFMLQLAHELRAEWMASKAPPLADLPFSSAGAEERRRMTCMVKAHCMQNKTFCKCVKCGDAVCGKCTAKTTILAATFNGGVVICSDSRASIGGEYVSSKTINKVIQVHDRIFCCMAGSLADAQVVIKAAKYNLSFHSVQMENPPLVIAAASVLKELCYHNKDELQAGFITAGWDKKKGPQVYVVSLGGMLVPQLVTIGGSGSTYIYGYVDAKYKPNMSREECLQFATNALALAMGRDNVSGGVAHLVVVTETGVEHVVVPGNKLPKFHDE</sequence>